<keyword evidence="3" id="KW-0805">Transcription regulation</keyword>
<dbReference type="CDD" id="cd00167">
    <property type="entry name" value="SANT"/>
    <property type="match status" value="1"/>
</dbReference>
<evidence type="ECO:0000256" key="7">
    <source>
        <dbReference type="SAM" id="MobiDB-lite"/>
    </source>
</evidence>
<dbReference type="Pfam" id="PF00249">
    <property type="entry name" value="Myb_DNA-binding"/>
    <property type="match status" value="1"/>
</dbReference>
<gene>
    <name evidence="10" type="ORF">GUJ93_ZPchr0005g16080</name>
</gene>
<keyword evidence="4" id="KW-0238">DNA-binding</keyword>
<dbReference type="GO" id="GO:0003677">
    <property type="term" value="F:DNA binding"/>
    <property type="evidence" value="ECO:0007669"/>
    <property type="project" value="UniProtKB-KW"/>
</dbReference>
<evidence type="ECO:0000256" key="3">
    <source>
        <dbReference type="ARBA" id="ARBA00023015"/>
    </source>
</evidence>
<dbReference type="PANTHER" id="PTHR47995:SF9">
    <property type="entry name" value="TRANSCRIPTION FACTOR"/>
    <property type="match status" value="1"/>
</dbReference>
<evidence type="ECO:0000313" key="10">
    <source>
        <dbReference type="EMBL" id="KAG8068231.1"/>
    </source>
</evidence>
<keyword evidence="6" id="KW-0539">Nucleus</keyword>
<dbReference type="OrthoDB" id="786452at2759"/>
<feature type="region of interest" description="Disordered" evidence="7">
    <location>
        <begin position="1"/>
        <end position="21"/>
    </location>
</feature>
<keyword evidence="11" id="KW-1185">Reference proteome</keyword>
<dbReference type="AlphaFoldDB" id="A0A8J5S4I8"/>
<dbReference type="PROSITE" id="PS50090">
    <property type="entry name" value="MYB_LIKE"/>
    <property type="match status" value="1"/>
</dbReference>
<dbReference type="Proteomes" id="UP000729402">
    <property type="component" value="Unassembled WGS sequence"/>
</dbReference>
<keyword evidence="2" id="KW-0677">Repeat</keyword>
<reference evidence="10" key="2">
    <citation type="submission" date="2021-02" db="EMBL/GenBank/DDBJ databases">
        <authorList>
            <person name="Kimball J.A."/>
            <person name="Haas M.W."/>
            <person name="Macchietto M."/>
            <person name="Kono T."/>
            <person name="Duquette J."/>
            <person name="Shao M."/>
        </authorList>
    </citation>
    <scope>NUCLEOTIDE SEQUENCE</scope>
    <source>
        <tissue evidence="10">Fresh leaf tissue</tissue>
    </source>
</reference>
<dbReference type="EMBL" id="JAAALK010000284">
    <property type="protein sequence ID" value="KAG8068231.1"/>
    <property type="molecule type" value="Genomic_DNA"/>
</dbReference>
<evidence type="ECO:0008006" key="12">
    <source>
        <dbReference type="Google" id="ProtNLM"/>
    </source>
</evidence>
<accession>A0A8J5S4I8</accession>
<feature type="domain" description="Myb-like" evidence="8">
    <location>
        <begin position="58"/>
        <end position="91"/>
    </location>
</feature>
<keyword evidence="5" id="KW-0804">Transcription</keyword>
<evidence type="ECO:0000256" key="4">
    <source>
        <dbReference type="ARBA" id="ARBA00023125"/>
    </source>
</evidence>
<evidence type="ECO:0000256" key="5">
    <source>
        <dbReference type="ARBA" id="ARBA00023163"/>
    </source>
</evidence>
<name>A0A8J5S4I8_ZIZPA</name>
<evidence type="ECO:0000256" key="1">
    <source>
        <dbReference type="ARBA" id="ARBA00004123"/>
    </source>
</evidence>
<organism evidence="10 11">
    <name type="scientific">Zizania palustris</name>
    <name type="common">Northern wild rice</name>
    <dbReference type="NCBI Taxonomy" id="103762"/>
    <lineage>
        <taxon>Eukaryota</taxon>
        <taxon>Viridiplantae</taxon>
        <taxon>Streptophyta</taxon>
        <taxon>Embryophyta</taxon>
        <taxon>Tracheophyta</taxon>
        <taxon>Spermatophyta</taxon>
        <taxon>Magnoliopsida</taxon>
        <taxon>Liliopsida</taxon>
        <taxon>Poales</taxon>
        <taxon>Poaceae</taxon>
        <taxon>BOP clade</taxon>
        <taxon>Oryzoideae</taxon>
        <taxon>Oryzeae</taxon>
        <taxon>Zizaniinae</taxon>
        <taxon>Zizania</taxon>
    </lineage>
</organism>
<comment type="caution">
    <text evidence="10">The sequence shown here is derived from an EMBL/GenBank/DDBJ whole genome shotgun (WGS) entry which is preliminary data.</text>
</comment>
<dbReference type="InterPro" id="IPR017930">
    <property type="entry name" value="Myb_dom"/>
</dbReference>
<feature type="domain" description="HTH myb-type" evidence="9">
    <location>
        <begin position="58"/>
        <end position="94"/>
    </location>
</feature>
<protein>
    <recommendedName>
        <fullName evidence="12">Myb-like domain-containing protein</fullName>
    </recommendedName>
</protein>
<evidence type="ECO:0000259" key="9">
    <source>
        <dbReference type="PROSITE" id="PS51294"/>
    </source>
</evidence>
<evidence type="ECO:0000256" key="6">
    <source>
        <dbReference type="ARBA" id="ARBA00023242"/>
    </source>
</evidence>
<sequence>MAGGDSPSFADGAPPCPAPQMIEQRPVLVRIHEVRSESNGEPYIDTDGSSDTLPNVVEPRLKKGPWTQAEDAILEAYVKRHGGRNWKAVQKNTGLLSCGFSNGHFSASRSTIGPSKMEPPSIQVSSPVELQNCQLPSVAAETPVAGFNELIAPQYEHGDVSSHSDDFWSSAALFFNDFINLPDFQQDEFDMFMNTDMDTEAKPVSSGTGITTLPK</sequence>
<comment type="subcellular location">
    <subcellularLocation>
        <location evidence="1">Nucleus</location>
    </subcellularLocation>
</comment>
<evidence type="ECO:0000256" key="2">
    <source>
        <dbReference type="ARBA" id="ARBA00022737"/>
    </source>
</evidence>
<dbReference type="PROSITE" id="PS51294">
    <property type="entry name" value="HTH_MYB"/>
    <property type="match status" value="1"/>
</dbReference>
<dbReference type="PANTHER" id="PTHR47995">
    <property type="entry name" value="TRANSCRIPTION FACTOR MYB33-RELATED"/>
    <property type="match status" value="1"/>
</dbReference>
<evidence type="ECO:0000259" key="8">
    <source>
        <dbReference type="PROSITE" id="PS50090"/>
    </source>
</evidence>
<proteinExistence type="predicted"/>
<dbReference type="InterPro" id="IPR001005">
    <property type="entry name" value="SANT/Myb"/>
</dbReference>
<reference evidence="10" key="1">
    <citation type="journal article" date="2021" name="bioRxiv">
        <title>Whole Genome Assembly and Annotation of Northern Wild Rice, Zizania palustris L., Supports a Whole Genome Duplication in the Zizania Genus.</title>
        <authorList>
            <person name="Haas M."/>
            <person name="Kono T."/>
            <person name="Macchietto M."/>
            <person name="Millas R."/>
            <person name="McGilp L."/>
            <person name="Shao M."/>
            <person name="Duquette J."/>
            <person name="Hirsch C.N."/>
            <person name="Kimball J."/>
        </authorList>
    </citation>
    <scope>NUCLEOTIDE SEQUENCE</scope>
    <source>
        <tissue evidence="10">Fresh leaf tissue</tissue>
    </source>
</reference>
<evidence type="ECO:0000313" key="11">
    <source>
        <dbReference type="Proteomes" id="UP000729402"/>
    </source>
</evidence>
<dbReference type="GO" id="GO:0005634">
    <property type="term" value="C:nucleus"/>
    <property type="evidence" value="ECO:0007669"/>
    <property type="project" value="UniProtKB-SubCell"/>
</dbReference>